<protein>
    <submittedName>
        <fullName evidence="1">Uncharacterized protein</fullName>
    </submittedName>
</protein>
<reference evidence="1 2" key="1">
    <citation type="submission" date="2017-10" db="EMBL/GenBank/DDBJ databases">
        <title>Massilia psychrophilum sp. nov., a novel purple-pigmented bacterium isolated from Tianshan glacier, Xinjiang Municipality, China.</title>
        <authorList>
            <person name="Wang H."/>
        </authorList>
    </citation>
    <scope>NUCLEOTIDE SEQUENCE [LARGE SCALE GENOMIC DNA]</scope>
    <source>
        <strain evidence="1 2">JCM 30813</strain>
    </source>
</reference>
<gene>
    <name evidence="1" type="ORF">CR103_19805</name>
</gene>
<proteinExistence type="predicted"/>
<dbReference type="EMBL" id="PDOB01000047">
    <property type="protein sequence ID" value="PIL38128.1"/>
    <property type="molecule type" value="Genomic_DNA"/>
</dbReference>
<name>A0A2G8SXB7_9BURK</name>
<organism evidence="1 2">
    <name type="scientific">Massilia psychrophila</name>
    <dbReference type="NCBI Taxonomy" id="1603353"/>
    <lineage>
        <taxon>Bacteria</taxon>
        <taxon>Pseudomonadati</taxon>
        <taxon>Pseudomonadota</taxon>
        <taxon>Betaproteobacteria</taxon>
        <taxon>Burkholderiales</taxon>
        <taxon>Oxalobacteraceae</taxon>
        <taxon>Telluria group</taxon>
        <taxon>Massilia</taxon>
    </lineage>
</organism>
<evidence type="ECO:0000313" key="2">
    <source>
        <dbReference type="Proteomes" id="UP000228593"/>
    </source>
</evidence>
<evidence type="ECO:0000313" key="1">
    <source>
        <dbReference type="EMBL" id="PIL38128.1"/>
    </source>
</evidence>
<dbReference type="AlphaFoldDB" id="A0A2G8SXB7"/>
<sequence>MTSVVPSDLMDEDVGTDRRFEAILREALNRPPAPTVTEKSMCEGAALMAEFRRGSADAPARRIERKELITGTHLWGAQEATAAG</sequence>
<accession>A0A2G8SXB7</accession>
<keyword evidence="2" id="KW-1185">Reference proteome</keyword>
<dbReference type="Proteomes" id="UP000228593">
    <property type="component" value="Unassembled WGS sequence"/>
</dbReference>
<comment type="caution">
    <text evidence="1">The sequence shown here is derived from an EMBL/GenBank/DDBJ whole genome shotgun (WGS) entry which is preliminary data.</text>
</comment>